<dbReference type="RefSeq" id="WP_274373980.1">
    <property type="nucleotide sequence ID" value="NZ_CP072943.1"/>
</dbReference>
<dbReference type="Gene3D" id="3.10.105.10">
    <property type="entry name" value="Dipeptide-binding Protein, Domain 3"/>
    <property type="match status" value="1"/>
</dbReference>
<keyword evidence="1" id="KW-0732">Signal</keyword>
<dbReference type="EMBL" id="CP072943">
    <property type="protein sequence ID" value="QTX32727.1"/>
    <property type="molecule type" value="Genomic_DNA"/>
</dbReference>
<protein>
    <submittedName>
        <fullName evidence="3">ABC transporter substrate-binding protein</fullName>
    </submittedName>
</protein>
<gene>
    <name evidence="3" type="ORF">KAR29_01980</name>
</gene>
<sequence length="549" mass="61104">MKTTVLVLLFSLFLALPAPGAVDVADLRGPKIDELYFVLVRDADSQLLALERGETHLLADLARPVDIERLSRRDDIELSLTQAFHMMEMGFNLRRHPWDDLALRQAIASVIPRDEIVRDLFGGYSAALETFLPPVSPYFEPDVTRWPHDPERARSLLSEAGWSWDGSGSLVTPDGKSLPPARLLSPLAQVSPTTADLAQRLARALNSLGLTVTVENLDFSVLVERLNRHDFDLFLLAWSLTRDPDSLYAFFHSSMDVKDGYNMAGLHDADLDVLLEGLRQAPDEASARRFASEVQRELARLLPAIPLYSRYAVTAHRKEWTGFIASDRATPDNLWSLLNIAPASGELAPFRWTLTDEPRNLNPLATATATDWTVLGLIYESLLSIDPYDLSDRPGLAESWDVSVIDVGGKAATRLTFRLGPDLVWHDGRPLTASDVAFTLGHLKALAVPRFFDNVKDVADVSVADERTVVVTMDGVSFWHLHNIGGLPVFPAHIVGDVEAWRTWQPTTESHGDLTGLIGSGPFVFREYRPGQYVRLSRFDGYRRLKGQP</sequence>
<dbReference type="AlphaFoldDB" id="A0A9Q7F011"/>
<dbReference type="Gene3D" id="3.40.190.10">
    <property type="entry name" value="Periplasmic binding protein-like II"/>
    <property type="match status" value="2"/>
</dbReference>
<dbReference type="SUPFAM" id="SSF53850">
    <property type="entry name" value="Periplasmic binding protein-like II"/>
    <property type="match status" value="2"/>
</dbReference>
<dbReference type="GO" id="GO:0015833">
    <property type="term" value="P:peptide transport"/>
    <property type="evidence" value="ECO:0007669"/>
    <property type="project" value="TreeGrafter"/>
</dbReference>
<evidence type="ECO:0000313" key="4">
    <source>
        <dbReference type="Proteomes" id="UP000671879"/>
    </source>
</evidence>
<dbReference type="CDD" id="cd00995">
    <property type="entry name" value="PBP2_NikA_DppA_OppA_like"/>
    <property type="match status" value="1"/>
</dbReference>
<dbReference type="Pfam" id="PF00496">
    <property type="entry name" value="SBP_bac_5"/>
    <property type="match status" value="2"/>
</dbReference>
<feature type="domain" description="Solute-binding protein family 5" evidence="2">
    <location>
        <begin position="29"/>
        <end position="253"/>
    </location>
</feature>
<feature type="chain" id="PRO_5040175394" evidence="1">
    <location>
        <begin position="21"/>
        <end position="549"/>
    </location>
</feature>
<name>A0A9Q7F011_9BACT</name>
<feature type="signal peptide" evidence="1">
    <location>
        <begin position="1"/>
        <end position="20"/>
    </location>
</feature>
<dbReference type="Proteomes" id="UP000671879">
    <property type="component" value="Chromosome"/>
</dbReference>
<evidence type="ECO:0000259" key="2">
    <source>
        <dbReference type="Pfam" id="PF00496"/>
    </source>
</evidence>
<organism evidence="3 4">
    <name type="scientific">Aminithiophilus ramosus</name>
    <dbReference type="NCBI Taxonomy" id="3029084"/>
    <lineage>
        <taxon>Bacteria</taxon>
        <taxon>Thermotogati</taxon>
        <taxon>Synergistota</taxon>
        <taxon>Synergistia</taxon>
        <taxon>Synergistales</taxon>
        <taxon>Aminithiophilaceae</taxon>
        <taxon>Aminithiophilus</taxon>
    </lineage>
</organism>
<evidence type="ECO:0000256" key="1">
    <source>
        <dbReference type="SAM" id="SignalP"/>
    </source>
</evidence>
<reference evidence="4" key="1">
    <citation type="submission" date="2021-04" db="EMBL/GenBank/DDBJ databases">
        <title>A novel Synergistetes isolate from a pyrite-forming mixed culture.</title>
        <authorList>
            <person name="Bunk B."/>
            <person name="Sproer C."/>
            <person name="Spring S."/>
            <person name="Pester M."/>
        </authorList>
    </citation>
    <scope>NUCLEOTIDE SEQUENCE [LARGE SCALE GENOMIC DNA]</scope>
    <source>
        <strain evidence="4">J.5.4.2-T.3.5.2</strain>
    </source>
</reference>
<evidence type="ECO:0000313" key="3">
    <source>
        <dbReference type="EMBL" id="QTX32727.1"/>
    </source>
</evidence>
<accession>A0A9Q7F011</accession>
<dbReference type="PANTHER" id="PTHR30290">
    <property type="entry name" value="PERIPLASMIC BINDING COMPONENT OF ABC TRANSPORTER"/>
    <property type="match status" value="1"/>
</dbReference>
<feature type="domain" description="Solute-binding protein family 5" evidence="2">
    <location>
        <begin position="394"/>
        <end position="543"/>
    </location>
</feature>
<dbReference type="InterPro" id="IPR039424">
    <property type="entry name" value="SBP_5"/>
</dbReference>
<keyword evidence="4" id="KW-1185">Reference proteome</keyword>
<proteinExistence type="predicted"/>
<dbReference type="KEGG" id="aram:KAR29_01980"/>
<dbReference type="InterPro" id="IPR000914">
    <property type="entry name" value="SBP_5_dom"/>
</dbReference>
<dbReference type="GO" id="GO:1904680">
    <property type="term" value="F:peptide transmembrane transporter activity"/>
    <property type="evidence" value="ECO:0007669"/>
    <property type="project" value="TreeGrafter"/>
</dbReference>